<reference evidence="1" key="1">
    <citation type="submission" date="2014-09" db="EMBL/GenBank/DDBJ databases">
        <authorList>
            <person name="Magalhaes I.L.F."/>
            <person name="Oliveira U."/>
            <person name="Santos F.R."/>
            <person name="Vidigal T.H.D.A."/>
            <person name="Brescovit A.D."/>
            <person name="Santos A.J."/>
        </authorList>
    </citation>
    <scope>NUCLEOTIDE SEQUENCE</scope>
    <source>
        <tissue evidence="1">Shoot tissue taken approximately 20 cm above the soil surface</tissue>
    </source>
</reference>
<protein>
    <submittedName>
        <fullName evidence="1">Uncharacterized protein</fullName>
    </submittedName>
</protein>
<accession>A0A0A9GR44</accession>
<evidence type="ECO:0000313" key="1">
    <source>
        <dbReference type="EMBL" id="JAE25026.1"/>
    </source>
</evidence>
<reference evidence="1" key="2">
    <citation type="journal article" date="2015" name="Data Brief">
        <title>Shoot transcriptome of the giant reed, Arundo donax.</title>
        <authorList>
            <person name="Barrero R.A."/>
            <person name="Guerrero F.D."/>
            <person name="Moolhuijzen P."/>
            <person name="Goolsby J.A."/>
            <person name="Tidwell J."/>
            <person name="Bellgard S.E."/>
            <person name="Bellgard M.I."/>
        </authorList>
    </citation>
    <scope>NUCLEOTIDE SEQUENCE</scope>
    <source>
        <tissue evidence="1">Shoot tissue taken approximately 20 cm above the soil surface</tissue>
    </source>
</reference>
<dbReference type="AlphaFoldDB" id="A0A0A9GR44"/>
<name>A0A0A9GR44_ARUDO</name>
<sequence length="92" mass="10644">MINYYQTTRTKVLNFSLKPVQIIKATLPITIKLFQCKLLTHIDSLVMDVDLVMFFQLLLQCFCSHSCIINKPVLHLLTYPMFGSVLHLLFPS</sequence>
<dbReference type="EMBL" id="GBRH01172870">
    <property type="protein sequence ID" value="JAE25026.1"/>
    <property type="molecule type" value="Transcribed_RNA"/>
</dbReference>
<organism evidence="1">
    <name type="scientific">Arundo donax</name>
    <name type="common">Giant reed</name>
    <name type="synonym">Donax arundinaceus</name>
    <dbReference type="NCBI Taxonomy" id="35708"/>
    <lineage>
        <taxon>Eukaryota</taxon>
        <taxon>Viridiplantae</taxon>
        <taxon>Streptophyta</taxon>
        <taxon>Embryophyta</taxon>
        <taxon>Tracheophyta</taxon>
        <taxon>Spermatophyta</taxon>
        <taxon>Magnoliopsida</taxon>
        <taxon>Liliopsida</taxon>
        <taxon>Poales</taxon>
        <taxon>Poaceae</taxon>
        <taxon>PACMAD clade</taxon>
        <taxon>Arundinoideae</taxon>
        <taxon>Arundineae</taxon>
        <taxon>Arundo</taxon>
    </lineage>
</organism>
<proteinExistence type="predicted"/>